<gene>
    <name evidence="2" type="ORF">J421_1585</name>
</gene>
<evidence type="ECO:0000313" key="2">
    <source>
        <dbReference type="EMBL" id="AHG89122.1"/>
    </source>
</evidence>
<dbReference type="KEGG" id="gba:J421_1585"/>
<proteinExistence type="predicted"/>
<keyword evidence="1" id="KW-0732">Signal</keyword>
<evidence type="ECO:0000256" key="1">
    <source>
        <dbReference type="SAM" id="SignalP"/>
    </source>
</evidence>
<evidence type="ECO:0000313" key="3">
    <source>
        <dbReference type="Proteomes" id="UP000019151"/>
    </source>
</evidence>
<reference evidence="2 3" key="1">
    <citation type="journal article" date="2014" name="Genome Announc.">
        <title>Genome Sequence and Methylome of Soil Bacterium Gemmatirosa kalamazoonensis KBS708T, a Member of the Rarely Cultivated Gemmatimonadetes Phylum.</title>
        <authorList>
            <person name="Debruyn J.M."/>
            <person name="Radosevich M."/>
            <person name="Wommack K.E."/>
            <person name="Polson S.W."/>
            <person name="Hauser L.J."/>
            <person name="Fawaz M.N."/>
            <person name="Korlach J."/>
            <person name="Tsai Y.C."/>
        </authorList>
    </citation>
    <scope>NUCLEOTIDE SEQUENCE [LARGE SCALE GENOMIC DNA]</scope>
    <source>
        <strain evidence="2 3">KBS708</strain>
    </source>
</reference>
<feature type="chain" id="PRO_5004794264" evidence="1">
    <location>
        <begin position="21"/>
        <end position="354"/>
    </location>
</feature>
<accession>W0RFA5</accession>
<dbReference type="STRING" id="861299.J421_1585"/>
<dbReference type="EMBL" id="CP007128">
    <property type="protein sequence ID" value="AHG89122.1"/>
    <property type="molecule type" value="Genomic_DNA"/>
</dbReference>
<dbReference type="HOGENOM" id="CLU_782465_0_0_0"/>
<sequence length="354" mass="38165">MTRRVIVCLAIALLARSAVAQRGIGADCTPALVTGDTAVAWRALRPDSVRARLAPFVDSLRWSRAAAELVTVFATPPANLDALPTADRRTIALQLDSLADELRAIEADPTRLARGLVAQRFTLAFDDDPAPRYTLFDGRVASPVVLTDATPSAARRTVCRLAYAAADLVGAAREPGLARLAAAFARVDSSWDNFMRRGYSMLPLELWVNGKLPRPTLQPPPVQLVLGHVSAGEQMSGPTWNRLRRDDVLAVEPLGILRYGGNHAWYAGASSVVTFPRTGGVGVGVMLHASRFGRAAWILTPRDSTGRRRSGVLLTLDLYGRLVGVAEQWKAFKADAERTCRANAQACIAAVVPR</sequence>
<dbReference type="InParanoid" id="W0RFA5"/>
<dbReference type="AlphaFoldDB" id="W0RFA5"/>
<dbReference type="Proteomes" id="UP000019151">
    <property type="component" value="Chromosome"/>
</dbReference>
<feature type="signal peptide" evidence="1">
    <location>
        <begin position="1"/>
        <end position="20"/>
    </location>
</feature>
<organism evidence="2 3">
    <name type="scientific">Gemmatirosa kalamazoonensis</name>
    <dbReference type="NCBI Taxonomy" id="861299"/>
    <lineage>
        <taxon>Bacteria</taxon>
        <taxon>Pseudomonadati</taxon>
        <taxon>Gemmatimonadota</taxon>
        <taxon>Gemmatimonadia</taxon>
        <taxon>Gemmatimonadales</taxon>
        <taxon>Gemmatimonadaceae</taxon>
        <taxon>Gemmatirosa</taxon>
    </lineage>
</organism>
<protein>
    <submittedName>
        <fullName evidence="2">Uncharacterized protein</fullName>
    </submittedName>
</protein>
<dbReference type="RefSeq" id="WP_025410635.1">
    <property type="nucleotide sequence ID" value="NZ_CP007128.1"/>
</dbReference>
<keyword evidence="3" id="KW-1185">Reference proteome</keyword>
<name>W0RFA5_9BACT</name>